<dbReference type="Pfam" id="PF13565">
    <property type="entry name" value="HTH_32"/>
    <property type="match status" value="1"/>
</dbReference>
<dbReference type="KEGG" id="sus:Acid_6867"/>
<dbReference type="SUPFAM" id="SSF46689">
    <property type="entry name" value="Homeodomain-like"/>
    <property type="match status" value="1"/>
</dbReference>
<dbReference type="HOGENOM" id="CLU_041125_5_1_0"/>
<protein>
    <submittedName>
        <fullName evidence="1">Transposase</fullName>
    </submittedName>
</protein>
<proteinExistence type="predicted"/>
<name>Q01RD9_SOLUE</name>
<dbReference type="AlphaFoldDB" id="Q01RD9"/>
<accession>Q01RD9</accession>
<reference evidence="1" key="1">
    <citation type="submission" date="2006-10" db="EMBL/GenBank/DDBJ databases">
        <title>Complete sequence of Solibacter usitatus Ellin6076.</title>
        <authorList>
            <consortium name="US DOE Joint Genome Institute"/>
            <person name="Copeland A."/>
            <person name="Lucas S."/>
            <person name="Lapidus A."/>
            <person name="Barry K."/>
            <person name="Detter J.C."/>
            <person name="Glavina del Rio T."/>
            <person name="Hammon N."/>
            <person name="Israni S."/>
            <person name="Dalin E."/>
            <person name="Tice H."/>
            <person name="Pitluck S."/>
            <person name="Thompson L.S."/>
            <person name="Brettin T."/>
            <person name="Bruce D."/>
            <person name="Han C."/>
            <person name="Tapia R."/>
            <person name="Gilna P."/>
            <person name="Schmutz J."/>
            <person name="Larimer F."/>
            <person name="Land M."/>
            <person name="Hauser L."/>
            <person name="Kyrpides N."/>
            <person name="Mikhailova N."/>
            <person name="Janssen P.H."/>
            <person name="Kuske C.R."/>
            <person name="Richardson P."/>
        </authorList>
    </citation>
    <scope>NUCLEOTIDE SEQUENCE</scope>
    <source>
        <strain evidence="1">Ellin6076</strain>
    </source>
</reference>
<dbReference type="InParanoid" id="Q01RD9"/>
<gene>
    <name evidence="1" type="ordered locus">Acid_6867</name>
</gene>
<evidence type="ECO:0000313" key="1">
    <source>
        <dbReference type="EMBL" id="ABJ87781.1"/>
    </source>
</evidence>
<organism evidence="1">
    <name type="scientific">Solibacter usitatus (strain Ellin6076)</name>
    <dbReference type="NCBI Taxonomy" id="234267"/>
    <lineage>
        <taxon>Bacteria</taxon>
        <taxon>Pseudomonadati</taxon>
        <taxon>Acidobacteriota</taxon>
        <taxon>Terriglobia</taxon>
        <taxon>Bryobacterales</taxon>
        <taxon>Solibacteraceae</taxon>
        <taxon>Candidatus Solibacter</taxon>
    </lineage>
</organism>
<sequence length="158" mass="17794">MARPALRIKVTNKDQNELRKLLGGGVQQVRVVLRAVALSQLAEGVSAPRISSVIPLTPQAIRNVGHRYEQGGLERALYEKGRPGAAEVLDDSQKQRIIAMVCSEPPEGRARWTVRLVVEEAVKRRLVPRVGRETVRVLLLHHDLKPWREKNVVRGRPR</sequence>
<dbReference type="OrthoDB" id="69748at2"/>
<dbReference type="InterPro" id="IPR009057">
    <property type="entry name" value="Homeodomain-like_sf"/>
</dbReference>
<dbReference type="EMBL" id="CP000473">
    <property type="protein sequence ID" value="ABJ87781.1"/>
    <property type="molecule type" value="Genomic_DNA"/>
</dbReference>
<dbReference type="STRING" id="234267.Acid_6867"/>
<dbReference type="eggNOG" id="COG3415">
    <property type="taxonomic scope" value="Bacteria"/>
</dbReference>